<organism evidence="1 2">
    <name type="scientific">Longispora fulva</name>
    <dbReference type="NCBI Taxonomy" id="619741"/>
    <lineage>
        <taxon>Bacteria</taxon>
        <taxon>Bacillati</taxon>
        <taxon>Actinomycetota</taxon>
        <taxon>Actinomycetes</taxon>
        <taxon>Micromonosporales</taxon>
        <taxon>Micromonosporaceae</taxon>
        <taxon>Longispora</taxon>
    </lineage>
</organism>
<accession>A0A8J7GKD6</accession>
<evidence type="ECO:0000313" key="2">
    <source>
        <dbReference type="Proteomes" id="UP000622552"/>
    </source>
</evidence>
<dbReference type="Proteomes" id="UP000622552">
    <property type="component" value="Unassembled WGS sequence"/>
</dbReference>
<proteinExistence type="predicted"/>
<dbReference type="RefSeq" id="WP_197005930.1">
    <property type="nucleotide sequence ID" value="NZ_BONS01000012.1"/>
</dbReference>
<dbReference type="AlphaFoldDB" id="A0A8J7GKD6"/>
<gene>
    <name evidence="1" type="ORF">IW245_005449</name>
</gene>
<comment type="caution">
    <text evidence="1">The sequence shown here is derived from an EMBL/GenBank/DDBJ whole genome shotgun (WGS) entry which is preliminary data.</text>
</comment>
<protein>
    <submittedName>
        <fullName evidence="1">Uncharacterized protein</fullName>
    </submittedName>
</protein>
<sequence length="264" mass="28725">MSAWDSEFAPPRLAAFGEAVRAAFHLGPLAIGTKGDANHTYGYHRSRSWIMIDGDGDDDYSVQVPLDQGGDGNWISAIDISLDSERMAAVTGRLLEAVRAGDPRLAAVREFYGTVDGRTVVGWDTAYHRAVTADDSHLWHVHLSFYRSRADSDHADVLAVLTAEGGSMDDYGPYGKPAVVGDRTLAVMMADLWYQELADSSPFIPGRPSRRTERLARIEASLAEIRRDLARISAGNVDVQALAEALKPFIGAAVAAELARRLQE</sequence>
<dbReference type="EMBL" id="JADOUF010000001">
    <property type="protein sequence ID" value="MBG6139255.1"/>
    <property type="molecule type" value="Genomic_DNA"/>
</dbReference>
<keyword evidence="2" id="KW-1185">Reference proteome</keyword>
<name>A0A8J7GKD6_9ACTN</name>
<evidence type="ECO:0000313" key="1">
    <source>
        <dbReference type="EMBL" id="MBG6139255.1"/>
    </source>
</evidence>
<reference evidence="1" key="1">
    <citation type="submission" date="2020-11" db="EMBL/GenBank/DDBJ databases">
        <title>Sequencing the genomes of 1000 actinobacteria strains.</title>
        <authorList>
            <person name="Klenk H.-P."/>
        </authorList>
    </citation>
    <scope>NUCLEOTIDE SEQUENCE</scope>
    <source>
        <strain evidence="1">DSM 45356</strain>
    </source>
</reference>